<reference evidence="4" key="1">
    <citation type="submission" date="2016-04" db="UniProtKB">
        <authorList>
            <consortium name="WormBaseParasite"/>
        </authorList>
    </citation>
    <scope>IDENTIFICATION</scope>
</reference>
<reference evidence="2 3" key="2">
    <citation type="submission" date="2018-11" db="EMBL/GenBank/DDBJ databases">
        <authorList>
            <consortium name="Pathogen Informatics"/>
        </authorList>
    </citation>
    <scope>NUCLEOTIDE SEQUENCE [LARGE SCALE GENOMIC DNA]</scope>
    <source>
        <strain evidence="2 3">MHpl1</strain>
    </source>
</reference>
<dbReference type="GO" id="GO:0031956">
    <property type="term" value="F:medium-chain fatty acid-CoA ligase activity"/>
    <property type="evidence" value="ECO:0007669"/>
    <property type="project" value="TreeGrafter"/>
</dbReference>
<dbReference type="OrthoDB" id="10253115at2759"/>
<name>A0A158QPA9_HAEPC</name>
<dbReference type="InterPro" id="IPR000873">
    <property type="entry name" value="AMP-dep_synth/lig_dom"/>
</dbReference>
<dbReference type="GO" id="GO:0006631">
    <property type="term" value="P:fatty acid metabolic process"/>
    <property type="evidence" value="ECO:0007669"/>
    <property type="project" value="TreeGrafter"/>
</dbReference>
<dbReference type="Gene3D" id="3.40.50.12780">
    <property type="entry name" value="N-terminal domain of ligase-like"/>
    <property type="match status" value="1"/>
</dbReference>
<dbReference type="OMA" id="CVARSTQ"/>
<dbReference type="SUPFAM" id="SSF56801">
    <property type="entry name" value="Acetyl-CoA synthetase-like"/>
    <property type="match status" value="1"/>
</dbReference>
<organism evidence="4">
    <name type="scientific">Haemonchus placei</name>
    <name type="common">Barber's pole worm</name>
    <dbReference type="NCBI Taxonomy" id="6290"/>
    <lineage>
        <taxon>Eukaryota</taxon>
        <taxon>Metazoa</taxon>
        <taxon>Ecdysozoa</taxon>
        <taxon>Nematoda</taxon>
        <taxon>Chromadorea</taxon>
        <taxon>Rhabditida</taxon>
        <taxon>Rhabditina</taxon>
        <taxon>Rhabditomorpha</taxon>
        <taxon>Strongyloidea</taxon>
        <taxon>Trichostrongylidae</taxon>
        <taxon>Haemonchus</taxon>
    </lineage>
</organism>
<evidence type="ECO:0000313" key="4">
    <source>
        <dbReference type="WBParaSite" id="HPLM_0001227401-mRNA-1"/>
    </source>
</evidence>
<dbReference type="EMBL" id="UZAF01017809">
    <property type="protein sequence ID" value="VDO45180.1"/>
    <property type="molecule type" value="Genomic_DNA"/>
</dbReference>
<feature type="domain" description="AMP-dependent synthetase/ligase" evidence="1">
    <location>
        <begin position="43"/>
        <end position="429"/>
    </location>
</feature>
<dbReference type="AlphaFoldDB" id="A0A158QPA9"/>
<dbReference type="InterPro" id="IPR042099">
    <property type="entry name" value="ANL_N_sf"/>
</dbReference>
<proteinExistence type="predicted"/>
<dbReference type="WBParaSite" id="HPLM_0001227401-mRNA-1">
    <property type="protein sequence ID" value="HPLM_0001227401-mRNA-1"/>
    <property type="gene ID" value="HPLM_0001227401"/>
</dbReference>
<sequence>MELFHQTYCIDYNGWVSGASKLPPPKQVDFSSQTIPELVYTRAKSDRVAVVFDAEKVSYTFAKVANEMEMLAAGLLSIGLTPGDRILICGSNHSQVFLSAFAACRAGMVFSLVNPNFHDADSFFRALKVGDFKAVICFRANDTQDYLYSLLKQICPELTKSHKGQLKSVILPNLTHIILAEEDHRHSGCYTLSEVFGRSSKERIEKLPNYANWSSHKLACLQFTMGTTSEPKLVALSHFQLLNGARAVVTSFGIKKDQTLACALPLFRLPIFTLVCLSPFLTDSRTVFPAPQPLPKSLFASVNKYRCTTLLTNGAALRLLLKISETQRVKLDSIEQILLLGDRVSKEALRSIQKQADNVKIIAVGYMLTETGSIPIMGDATTDFTRMVGRAIAGYETHLKPLNGDGEVKPGQLGLLLIRVYYGSTFMGYAPDTSGKEKWVETGDVARVDDQGSIEIVTNKDDLIYDNNNGLVEHWNIERLLNQNDLIKGVQVVSVGRGQPVTAVCVLRNAQSNVAHVRSELASMCRKHKFPVPDLFAFVHDFPRIHTKIQKYRIREKLRDSSISFPVPDLFAFVHDFPRIHTKIQKYRIREKLRDSSISVF</sequence>
<dbReference type="PANTHER" id="PTHR43201:SF12">
    <property type="entry name" value="AMP-DEPENDENT SYNTHETASE_LIGASE DOMAIN-CONTAINING PROTEIN"/>
    <property type="match status" value="1"/>
</dbReference>
<dbReference type="Proteomes" id="UP000268014">
    <property type="component" value="Unassembled WGS sequence"/>
</dbReference>
<keyword evidence="3" id="KW-1185">Reference proteome</keyword>
<gene>
    <name evidence="2" type="ORF">HPLM_LOCUS12266</name>
</gene>
<evidence type="ECO:0000313" key="3">
    <source>
        <dbReference type="Proteomes" id="UP000268014"/>
    </source>
</evidence>
<evidence type="ECO:0000259" key="1">
    <source>
        <dbReference type="Pfam" id="PF00501"/>
    </source>
</evidence>
<accession>A0A158QPA9</accession>
<protein>
    <submittedName>
        <fullName evidence="4">AMP-binding domain-containing protein</fullName>
    </submittedName>
</protein>
<evidence type="ECO:0000313" key="2">
    <source>
        <dbReference type="EMBL" id="VDO45180.1"/>
    </source>
</evidence>
<dbReference type="Pfam" id="PF00501">
    <property type="entry name" value="AMP-binding"/>
    <property type="match status" value="1"/>
</dbReference>
<dbReference type="STRING" id="6290.A0A158QPA9"/>
<dbReference type="PANTHER" id="PTHR43201">
    <property type="entry name" value="ACYL-COA SYNTHETASE"/>
    <property type="match status" value="1"/>
</dbReference>